<keyword evidence="2" id="KW-0732">Signal</keyword>
<organism evidence="3 4">
    <name type="scientific">Ramlibacter algicola</name>
    <dbReference type="NCBI Taxonomy" id="2795217"/>
    <lineage>
        <taxon>Bacteria</taxon>
        <taxon>Pseudomonadati</taxon>
        <taxon>Pseudomonadota</taxon>
        <taxon>Betaproteobacteria</taxon>
        <taxon>Burkholderiales</taxon>
        <taxon>Comamonadaceae</taxon>
        <taxon>Ramlibacter</taxon>
    </lineage>
</organism>
<feature type="chain" id="PRO_5038071112" description="Pilus assembly protein" evidence="2">
    <location>
        <begin position="21"/>
        <end position="92"/>
    </location>
</feature>
<proteinExistence type="predicted"/>
<dbReference type="AlphaFoldDB" id="A0A934Q2Y4"/>
<feature type="signal peptide" evidence="2">
    <location>
        <begin position="1"/>
        <end position="20"/>
    </location>
</feature>
<dbReference type="Proteomes" id="UP000617041">
    <property type="component" value="Unassembled WGS sequence"/>
</dbReference>
<comment type="caution">
    <text evidence="3">The sequence shown here is derived from an EMBL/GenBank/DDBJ whole genome shotgun (WGS) entry which is preliminary data.</text>
</comment>
<feature type="region of interest" description="Disordered" evidence="1">
    <location>
        <begin position="43"/>
        <end position="92"/>
    </location>
</feature>
<keyword evidence="4" id="KW-1185">Reference proteome</keyword>
<feature type="compositionally biased region" description="Basic and acidic residues" evidence="1">
    <location>
        <begin position="62"/>
        <end position="71"/>
    </location>
</feature>
<evidence type="ECO:0000256" key="1">
    <source>
        <dbReference type="SAM" id="MobiDB-lite"/>
    </source>
</evidence>
<name>A0A934Q2Y4_9BURK</name>
<accession>A0A934Q2Y4</accession>
<protein>
    <recommendedName>
        <fullName evidence="5">Pilus assembly protein</fullName>
    </recommendedName>
</protein>
<sequence>MTRPPLILAAAALLAGCAISPTPNYDLRFGDAVRNARLAQTLNPQPSTNDVQGMDGAAAKNAGDRYQDSFKRPPPPVNVINIGGSIATGAAR</sequence>
<dbReference type="PROSITE" id="PS51257">
    <property type="entry name" value="PROKAR_LIPOPROTEIN"/>
    <property type="match status" value="1"/>
</dbReference>
<evidence type="ECO:0000256" key="2">
    <source>
        <dbReference type="SAM" id="SignalP"/>
    </source>
</evidence>
<gene>
    <name evidence="3" type="ORF">I8E28_15500</name>
</gene>
<dbReference type="RefSeq" id="WP_200788964.1">
    <property type="nucleotide sequence ID" value="NZ_JAEDAO010000001.1"/>
</dbReference>
<dbReference type="EMBL" id="JAEDAO010000001">
    <property type="protein sequence ID" value="MBK0394006.1"/>
    <property type="molecule type" value="Genomic_DNA"/>
</dbReference>
<evidence type="ECO:0000313" key="3">
    <source>
        <dbReference type="EMBL" id="MBK0394006.1"/>
    </source>
</evidence>
<evidence type="ECO:0008006" key="5">
    <source>
        <dbReference type="Google" id="ProtNLM"/>
    </source>
</evidence>
<reference evidence="3" key="1">
    <citation type="submission" date="2020-12" db="EMBL/GenBank/DDBJ databases">
        <title>Ramlibacter sp. nov., isolated from a freshwater alga, Cryptomonas.</title>
        <authorList>
            <person name="Kim H.M."/>
            <person name="Jeon C.O."/>
        </authorList>
    </citation>
    <scope>NUCLEOTIDE SEQUENCE</scope>
    <source>
        <strain evidence="3">CrO1</strain>
    </source>
</reference>
<evidence type="ECO:0000313" key="4">
    <source>
        <dbReference type="Proteomes" id="UP000617041"/>
    </source>
</evidence>